<name>A0AAU8AWT3_9VIRU</name>
<evidence type="ECO:0000313" key="5">
    <source>
        <dbReference type="EMBL" id="XCD03899.1"/>
    </source>
</evidence>
<sequence>MKKTLGGERLGAGKKIAVELENFGRSSNNLSKIVRTDQSFATIVPYYCEIGLTGDTFYINEIESIIRTLPTNGPIFGSAKFQVDVFCVPIRLYMSALHNNALGVGLKMANIKLPKLWEPVIKEVAVGNEKIDEYLIKNANNYNPSSLPAYLGKRGLPINTTNTNLQIKRQALFELAYWDIYKNYYANKQEEIGFVIGPSPKLTHGVINYNASLKKIISSNGTALNVIEKIPITNTSLSIQIELSAAADAEKIGRNVYLNLPAIQEPANPLHIELSKANEISQVNRKTIKFTFSIPANQYAIPSTSSQNPIIIDKNEDINKIIGYNTKNDIQLQKFDLNTIDDLREEILATPSQEEFMLPNSTADAVKYPFLAPLYDVLKTESGVTVYGRTTSQCGLGIRTYLSDRFNNWLNTEWIDGTNGINEITSVDVTSGLLTMDALILQKKVYDMLNRIAVSGGSYRDWQEAVFGVRVSRAAESPIYVGGYASEIVFDEVVSTSAFESGETGQEPLGSLAGRGRETSKRGGKNIKIRCEEPSLIMILGSIVPRADYSQGNKWWTRIDTMNDFHKPNLDQIGFQELLSQEMNGRAWRVSANYKTTDFSVGKQPAWTEYTTTVNETYGDFAAGEPLEYMAFNRVYETINDPKLKDATTYIDPQIFNKAFANSSLDAKNFWIQIGFDVIGRRVKSAREIPNL</sequence>
<dbReference type="InterPro" id="IPR037002">
    <property type="entry name" value="Microviridae_protein_F_sf"/>
</dbReference>
<evidence type="ECO:0000313" key="6">
    <source>
        <dbReference type="EMBL" id="XCD06312.1"/>
    </source>
</evidence>
<protein>
    <submittedName>
        <fullName evidence="5">Major capsid protein</fullName>
    </submittedName>
</protein>
<dbReference type="Gene3D" id="2.60.169.10">
    <property type="entry name" value="Microviridae F protein"/>
    <property type="match status" value="2"/>
</dbReference>
<dbReference type="EMBL" id="PP511656">
    <property type="protein sequence ID" value="XCD06312.1"/>
    <property type="molecule type" value="Genomic_DNA"/>
</dbReference>
<reference evidence="5" key="1">
    <citation type="submission" date="2024-03" db="EMBL/GenBank/DDBJ databases">
        <title>Diverse circular DNA viruses in blood, oral, and fecal samples of captive lemurs.</title>
        <authorList>
            <person name="Paietta E.N."/>
            <person name="Kraberger S."/>
            <person name="Lund M.C."/>
            <person name="Custer J.M."/>
            <person name="Vargas K.M."/>
            <person name="Ehmke E.E."/>
            <person name="Yoder A.D."/>
            <person name="Varsani A."/>
        </authorList>
    </citation>
    <scope>NUCLEOTIDE SEQUENCE</scope>
    <source>
        <strain evidence="5">Duke_21_46</strain>
        <strain evidence="6">Duke_25FS_68</strain>
    </source>
</reference>
<evidence type="ECO:0000256" key="2">
    <source>
        <dbReference type="ARBA" id="ARBA00022431"/>
    </source>
</evidence>
<keyword evidence="3" id="KW-0167">Capsid protein</keyword>
<evidence type="ECO:0000256" key="1">
    <source>
        <dbReference type="ARBA" id="ARBA00004328"/>
    </source>
</evidence>
<comment type="subcellular location">
    <subcellularLocation>
        <location evidence="1">Virion</location>
    </subcellularLocation>
</comment>
<evidence type="ECO:0000256" key="4">
    <source>
        <dbReference type="ARBA" id="ARBA00022844"/>
    </source>
</evidence>
<accession>A0AAU8AWT3</accession>
<dbReference type="GO" id="GO:0005198">
    <property type="term" value="F:structural molecule activity"/>
    <property type="evidence" value="ECO:0007669"/>
    <property type="project" value="InterPro"/>
</dbReference>
<dbReference type="Pfam" id="PF02305">
    <property type="entry name" value="Phage_F"/>
    <property type="match status" value="1"/>
</dbReference>
<evidence type="ECO:0000256" key="3">
    <source>
        <dbReference type="ARBA" id="ARBA00022561"/>
    </source>
</evidence>
<organism evidence="5">
    <name type="scientific">Dulem virus 222</name>
    <dbReference type="NCBI Taxonomy" id="3145699"/>
    <lineage>
        <taxon>Viruses</taxon>
        <taxon>Monodnaviria</taxon>
        <taxon>Sangervirae</taxon>
        <taxon>Phixviricota</taxon>
        <taxon>Malgrandaviricetes</taxon>
        <taxon>Petitvirales</taxon>
        <taxon>Microviridae</taxon>
        <taxon>Microvirus</taxon>
    </lineage>
</organism>
<proteinExistence type="predicted"/>
<keyword evidence="4" id="KW-0946">Virion</keyword>
<dbReference type="GO" id="GO:0039615">
    <property type="term" value="C:T=1 icosahedral viral capsid"/>
    <property type="evidence" value="ECO:0007669"/>
    <property type="project" value="UniProtKB-KW"/>
</dbReference>
<dbReference type="EMBL" id="PP511398">
    <property type="protein sequence ID" value="XCD03899.1"/>
    <property type="molecule type" value="Genomic_DNA"/>
</dbReference>
<dbReference type="InterPro" id="IPR003514">
    <property type="entry name" value="Microviridae_protein_F"/>
</dbReference>
<keyword evidence="2" id="KW-1140">T=1 icosahedral capsid protein</keyword>